<evidence type="ECO:0000313" key="6">
    <source>
        <dbReference type="Proteomes" id="UP000009231"/>
    </source>
</evidence>
<dbReference type="STRING" id="868131.MSWAN_2085"/>
<accession>F6D2W4</accession>
<gene>
    <name evidence="5" type="ordered locus">MSWAN_2085</name>
</gene>
<dbReference type="InterPro" id="IPR019888">
    <property type="entry name" value="Tscrpt_reg_AsnC-like"/>
</dbReference>
<dbReference type="HOGENOM" id="CLU_091233_5_4_2"/>
<keyword evidence="2" id="KW-0238">DNA-binding</keyword>
<dbReference type="GO" id="GO:0043200">
    <property type="term" value="P:response to amino acid"/>
    <property type="evidence" value="ECO:0007669"/>
    <property type="project" value="TreeGrafter"/>
</dbReference>
<dbReference type="PROSITE" id="PS50956">
    <property type="entry name" value="HTH_ASNC_2"/>
    <property type="match status" value="1"/>
</dbReference>
<reference evidence="5 6" key="1">
    <citation type="journal article" date="2014" name="Int. J. Syst. Evol. Microbiol.">
        <title>Methanobacterium paludis sp. nov. and a novel strain of Methanobacterium lacus isolated from northern peatlands.</title>
        <authorList>
            <person name="Cadillo-Quiroz H."/>
            <person name="Brauer S.L."/>
            <person name="Goodson N."/>
            <person name="Yavitt J.B."/>
            <person name="Zinder S.H."/>
        </authorList>
    </citation>
    <scope>NUCLEOTIDE SEQUENCE [LARGE SCALE GENOMIC DNA]</scope>
    <source>
        <strain evidence="6">DSM 25820 / JCM 18151 / SWAN1</strain>
    </source>
</reference>
<evidence type="ECO:0000256" key="1">
    <source>
        <dbReference type="ARBA" id="ARBA00023015"/>
    </source>
</evidence>
<keyword evidence="1" id="KW-0805">Transcription regulation</keyword>
<dbReference type="Gene3D" id="3.30.70.920">
    <property type="match status" value="1"/>
</dbReference>
<evidence type="ECO:0000256" key="3">
    <source>
        <dbReference type="ARBA" id="ARBA00023163"/>
    </source>
</evidence>
<dbReference type="SUPFAM" id="SSF54909">
    <property type="entry name" value="Dimeric alpha+beta barrel"/>
    <property type="match status" value="1"/>
</dbReference>
<dbReference type="SMART" id="SM00344">
    <property type="entry name" value="HTH_ASNC"/>
    <property type="match status" value="1"/>
</dbReference>
<dbReference type="Pfam" id="PF01037">
    <property type="entry name" value="AsnC_trans_reg"/>
    <property type="match status" value="1"/>
</dbReference>
<dbReference type="EMBL" id="CP002772">
    <property type="protein sequence ID" value="AEG19093.1"/>
    <property type="molecule type" value="Genomic_DNA"/>
</dbReference>
<name>F6D2W4_METPW</name>
<evidence type="ECO:0000259" key="4">
    <source>
        <dbReference type="PROSITE" id="PS50956"/>
    </source>
</evidence>
<dbReference type="InterPro" id="IPR036390">
    <property type="entry name" value="WH_DNA-bd_sf"/>
</dbReference>
<dbReference type="eggNOG" id="arCOG01580">
    <property type="taxonomic scope" value="Archaea"/>
</dbReference>
<organism evidence="5 6">
    <name type="scientific">Methanobacterium paludis (strain DSM 25820 / JCM 18151 / SWAN1)</name>
    <dbReference type="NCBI Taxonomy" id="868131"/>
    <lineage>
        <taxon>Archaea</taxon>
        <taxon>Methanobacteriati</taxon>
        <taxon>Methanobacteriota</taxon>
        <taxon>Methanomada group</taxon>
        <taxon>Methanobacteria</taxon>
        <taxon>Methanobacteriales</taxon>
        <taxon>Methanobacteriaceae</taxon>
        <taxon>Methanobacterium</taxon>
    </lineage>
</organism>
<dbReference type="AlphaFoldDB" id="F6D2W4"/>
<dbReference type="PRINTS" id="PR00033">
    <property type="entry name" value="HTHASNC"/>
</dbReference>
<evidence type="ECO:0000313" key="5">
    <source>
        <dbReference type="EMBL" id="AEG19093.1"/>
    </source>
</evidence>
<evidence type="ECO:0000256" key="2">
    <source>
        <dbReference type="ARBA" id="ARBA00023125"/>
    </source>
</evidence>
<dbReference type="Pfam" id="PF13412">
    <property type="entry name" value="HTH_24"/>
    <property type="match status" value="1"/>
</dbReference>
<dbReference type="PANTHER" id="PTHR30154:SF34">
    <property type="entry name" value="TRANSCRIPTIONAL REGULATOR AZLB"/>
    <property type="match status" value="1"/>
</dbReference>
<keyword evidence="6" id="KW-1185">Reference proteome</keyword>
<dbReference type="InterPro" id="IPR019887">
    <property type="entry name" value="Tscrpt_reg_AsnC/Lrp_C"/>
</dbReference>
<dbReference type="GO" id="GO:0005829">
    <property type="term" value="C:cytosol"/>
    <property type="evidence" value="ECO:0007669"/>
    <property type="project" value="TreeGrafter"/>
</dbReference>
<dbReference type="InterPro" id="IPR036388">
    <property type="entry name" value="WH-like_DNA-bd_sf"/>
</dbReference>
<dbReference type="InterPro" id="IPR000485">
    <property type="entry name" value="AsnC-type_HTH_dom"/>
</dbReference>
<dbReference type="Proteomes" id="UP000009231">
    <property type="component" value="Chromosome"/>
</dbReference>
<proteinExistence type="predicted"/>
<feature type="domain" description="HTH asnC-type" evidence="4">
    <location>
        <begin position="17"/>
        <end position="78"/>
    </location>
</feature>
<dbReference type="InterPro" id="IPR011008">
    <property type="entry name" value="Dimeric_a/b-barrel"/>
</dbReference>
<dbReference type="CDD" id="cd00090">
    <property type="entry name" value="HTH_ARSR"/>
    <property type="match status" value="1"/>
</dbReference>
<protein>
    <submittedName>
        <fullName evidence="5">Transcriptional regulator, AsnC family</fullName>
    </submittedName>
</protein>
<dbReference type="Gene3D" id="1.10.10.10">
    <property type="entry name" value="Winged helix-like DNA-binding domain superfamily/Winged helix DNA-binding domain"/>
    <property type="match status" value="1"/>
</dbReference>
<dbReference type="PANTHER" id="PTHR30154">
    <property type="entry name" value="LEUCINE-RESPONSIVE REGULATORY PROTEIN"/>
    <property type="match status" value="1"/>
</dbReference>
<dbReference type="GO" id="GO:0043565">
    <property type="term" value="F:sequence-specific DNA binding"/>
    <property type="evidence" value="ECO:0007669"/>
    <property type="project" value="InterPro"/>
</dbReference>
<keyword evidence="3" id="KW-0804">Transcription</keyword>
<dbReference type="KEGG" id="mew:MSWAN_2085"/>
<dbReference type="SUPFAM" id="SSF46785">
    <property type="entry name" value="Winged helix' DNA-binding domain"/>
    <property type="match status" value="1"/>
</dbReference>
<sequence length="164" mass="18838">MVNYMKNGDEKYSIADIDETDKKILDLFNEDGRMSYRKISRRLDISIGTVHNRIEKLMNNGVIKKFAPVIDHSKLGYNLTTVIGVKVKGGVLKNWEDKTAYHKNVLCMYDVTGEFDAILVARFKDTKQLDQFVKTLLKEPDVQRTYTQTVLNIVKEDVGSSRMV</sequence>
<dbReference type="InterPro" id="IPR011991">
    <property type="entry name" value="ArsR-like_HTH"/>
</dbReference>